<dbReference type="RefSeq" id="WP_164994791.1">
    <property type="nucleotide sequence ID" value="NZ_CP049055.1"/>
</dbReference>
<evidence type="ECO:0000313" key="2">
    <source>
        <dbReference type="Proteomes" id="UP000501926"/>
    </source>
</evidence>
<dbReference type="AlphaFoldDB" id="A0A6G7GPD9"/>
<name>A0A6G7GPD9_KUEST</name>
<proteinExistence type="predicted"/>
<dbReference type="Proteomes" id="UP000501926">
    <property type="component" value="Chromosome"/>
</dbReference>
<sequence>MSHYQLFAPPKSTGDAVDLIDRLNDLIQFIADLSVMPTTPDNEFSFSSNGYSGLYYFLIFLQETLENCNAVISETHTGKEIV</sequence>
<accession>A0A6G7GPD9</accession>
<dbReference type="EMBL" id="CP049055">
    <property type="protein sequence ID" value="QII11224.1"/>
    <property type="molecule type" value="Genomic_DNA"/>
</dbReference>
<organism evidence="1 2">
    <name type="scientific">Kuenenia stuttgartiensis</name>
    <dbReference type="NCBI Taxonomy" id="174633"/>
    <lineage>
        <taxon>Bacteria</taxon>
        <taxon>Pseudomonadati</taxon>
        <taxon>Planctomycetota</taxon>
        <taxon>Candidatus Brocadiia</taxon>
        <taxon>Candidatus Brocadiales</taxon>
        <taxon>Candidatus Brocadiaceae</taxon>
        <taxon>Candidatus Kuenenia</taxon>
    </lineage>
</organism>
<evidence type="ECO:0000313" key="1">
    <source>
        <dbReference type="EMBL" id="QII11224.1"/>
    </source>
</evidence>
<reference evidence="1 2" key="1">
    <citation type="submission" date="2020-02" db="EMBL/GenBank/DDBJ databases">
        <title>Newly sequenced genome of strain CSTR1 showed variability in Candidatus Kuenenia stuttgartiensis genomes.</title>
        <authorList>
            <person name="Ding C."/>
            <person name="Adrian L."/>
        </authorList>
    </citation>
    <scope>NUCLEOTIDE SEQUENCE [LARGE SCALE GENOMIC DNA]</scope>
    <source>
        <strain evidence="1 2">CSTR1</strain>
    </source>
</reference>
<protein>
    <submittedName>
        <fullName evidence="1">Uncharacterized protein</fullName>
    </submittedName>
</protein>
<gene>
    <name evidence="1" type="ORF">KsCSTR_18450</name>
</gene>